<evidence type="ECO:0000259" key="7">
    <source>
        <dbReference type="Pfam" id="PF00171"/>
    </source>
</evidence>
<dbReference type="InterPro" id="IPR012394">
    <property type="entry name" value="Aldehyde_DH_NAD(P)"/>
</dbReference>
<dbReference type="InterPro" id="IPR015590">
    <property type="entry name" value="Aldehyde_DH_dom"/>
</dbReference>
<dbReference type="GO" id="GO:0006081">
    <property type="term" value="P:aldehyde metabolic process"/>
    <property type="evidence" value="ECO:0007669"/>
    <property type="project" value="InterPro"/>
</dbReference>
<feature type="active site" evidence="6">
    <location>
        <position position="324"/>
    </location>
</feature>
<evidence type="ECO:0000256" key="2">
    <source>
        <dbReference type="ARBA" id="ARBA00023002"/>
    </source>
</evidence>
<dbReference type="GO" id="GO:0004029">
    <property type="term" value="F:aldehyde dehydrogenase (NAD+) activity"/>
    <property type="evidence" value="ECO:0007669"/>
    <property type="project" value="UniProtKB-EC"/>
</dbReference>
<feature type="domain" description="Aldehyde dehydrogenase" evidence="7">
    <location>
        <begin position="91"/>
        <end position="512"/>
    </location>
</feature>
<dbReference type="SUPFAM" id="SSF53720">
    <property type="entry name" value="ALDH-like"/>
    <property type="match status" value="1"/>
</dbReference>
<keyword evidence="2 5" id="KW-0560">Oxidoreductase</keyword>
<dbReference type="PIRSF" id="PIRSF036492">
    <property type="entry name" value="ALDH"/>
    <property type="match status" value="1"/>
</dbReference>
<evidence type="ECO:0000256" key="1">
    <source>
        <dbReference type="ARBA" id="ARBA00009986"/>
    </source>
</evidence>
<protein>
    <recommendedName>
        <fullName evidence="5">Aldehyde dehydrogenase</fullName>
    </recommendedName>
</protein>
<accession>B8LML9</accession>
<proteinExistence type="evidence at transcript level"/>
<dbReference type="FunFam" id="3.40.309.10:FF:000003">
    <property type="entry name" value="Aldehyde dehydrogenase"/>
    <property type="match status" value="1"/>
</dbReference>
<evidence type="ECO:0000256" key="3">
    <source>
        <dbReference type="ARBA" id="ARBA00023027"/>
    </source>
</evidence>
<dbReference type="Pfam" id="PF00171">
    <property type="entry name" value="Aldedh"/>
    <property type="match status" value="1"/>
</dbReference>
<sequence>MKLRLDVAVVPVIPRRLKCPAPNSSVKCNRLSYLLDVAVVPVIPKRLKCPAPNSSVKCNRLSYLRSQITLPSHPRSLSEMPIADAIATQLRETFTCGSTRSYEWRMSQLEQILKLTDENQTQITEALHQDMGKPVFESFISEISLTKSSCKVAIKELKSWMTPQKVSTTITVFPSSAEIVPEPLGAVLIISAWNYPFLLSMDPVIGAIAAGNVVVLKPSEVAPATSSLLARLIPRYLDNSAVRVVEGSVVETTSLLEQKWDKIFYTGSGKIGRIVMAAAAKHLTPVTLELGGKCPVIVDPTVDLEVTARRIIAGKWGSNNGQACISPDYVITLESFAPKLIDALKVTLEKFFGKDPFQSADLSRIVNFSHFARLTRLLDDPKVSDKVIYGGQRDEKRLIIAPTLLLDAPMDSLIMTEEIFGPLLPIITVQKMEEALEVVSSLPKPLAAYLFTKNKMFERQVVASISAGGMVVNDTALHLVNHHLPFGGVGESGMGAYHGKFSFENFSHRKAVLYRGFMGDLMARYPPYTRRKQKIVRCLLNGDFLGLLYALIGWNN</sequence>
<dbReference type="InterPro" id="IPR016162">
    <property type="entry name" value="Ald_DH_N"/>
</dbReference>
<feature type="active site" evidence="6">
    <location>
        <position position="289"/>
    </location>
</feature>
<name>B8LML9_PICSI</name>
<evidence type="ECO:0000256" key="4">
    <source>
        <dbReference type="ARBA" id="ARBA00049194"/>
    </source>
</evidence>
<dbReference type="InterPro" id="IPR016163">
    <property type="entry name" value="Ald_DH_C"/>
</dbReference>
<comment type="similarity">
    <text evidence="1 5">Belongs to the aldehyde dehydrogenase family.</text>
</comment>
<dbReference type="AlphaFoldDB" id="B8LML9"/>
<comment type="catalytic activity">
    <reaction evidence="4">
        <text>an aldehyde + NAD(+) + H2O = a carboxylate + NADH + 2 H(+)</text>
        <dbReference type="Rhea" id="RHEA:16185"/>
        <dbReference type="ChEBI" id="CHEBI:15377"/>
        <dbReference type="ChEBI" id="CHEBI:15378"/>
        <dbReference type="ChEBI" id="CHEBI:17478"/>
        <dbReference type="ChEBI" id="CHEBI:29067"/>
        <dbReference type="ChEBI" id="CHEBI:57540"/>
        <dbReference type="ChEBI" id="CHEBI:57945"/>
        <dbReference type="EC" id="1.2.1.3"/>
    </reaction>
</comment>
<evidence type="ECO:0000256" key="5">
    <source>
        <dbReference type="PIRNR" id="PIRNR036492"/>
    </source>
</evidence>
<dbReference type="PANTHER" id="PTHR43570:SF16">
    <property type="entry name" value="ALDEHYDE DEHYDROGENASE TYPE III, ISOFORM Q"/>
    <property type="match status" value="1"/>
</dbReference>
<dbReference type="EMBL" id="EF677044">
    <property type="protein sequence ID" value="ABR16899.1"/>
    <property type="molecule type" value="mRNA"/>
</dbReference>
<dbReference type="OMA" id="RWAMRSH"/>
<evidence type="ECO:0000256" key="6">
    <source>
        <dbReference type="PIRSR" id="PIRSR036492-1"/>
    </source>
</evidence>
<dbReference type="PANTHER" id="PTHR43570">
    <property type="entry name" value="ALDEHYDE DEHYDROGENASE"/>
    <property type="match status" value="1"/>
</dbReference>
<dbReference type="GO" id="GO:0005737">
    <property type="term" value="C:cytoplasm"/>
    <property type="evidence" value="ECO:0007669"/>
    <property type="project" value="TreeGrafter"/>
</dbReference>
<evidence type="ECO:0000313" key="8">
    <source>
        <dbReference type="EMBL" id="ABR16899.1"/>
    </source>
</evidence>
<organism evidence="8">
    <name type="scientific">Picea sitchensis</name>
    <name type="common">Sitka spruce</name>
    <name type="synonym">Pinus sitchensis</name>
    <dbReference type="NCBI Taxonomy" id="3332"/>
    <lineage>
        <taxon>Eukaryota</taxon>
        <taxon>Viridiplantae</taxon>
        <taxon>Streptophyta</taxon>
        <taxon>Embryophyta</taxon>
        <taxon>Tracheophyta</taxon>
        <taxon>Spermatophyta</taxon>
        <taxon>Pinopsida</taxon>
        <taxon>Pinidae</taxon>
        <taxon>Conifers I</taxon>
        <taxon>Pinales</taxon>
        <taxon>Pinaceae</taxon>
        <taxon>Picea</taxon>
    </lineage>
</organism>
<keyword evidence="3" id="KW-0520">NAD</keyword>
<reference evidence="8" key="1">
    <citation type="submission" date="2007-06" db="EMBL/GenBank/DDBJ databases">
        <title>Full length cDNA sequences from Sitka Spruce (Picea sitchensis).</title>
        <authorList>
            <person name="Ralph S.G."/>
            <person name="Chun H.E."/>
            <person name="Liao N."/>
            <person name="Ali J."/>
            <person name="Reid K."/>
            <person name="Kolosova N."/>
            <person name="Cooper N."/>
            <person name="Cullis C."/>
            <person name="Jancsik S."/>
            <person name="Moore R."/>
            <person name="Mayo M."/>
            <person name="Wagner S."/>
            <person name="Holt R.A."/>
            <person name="Jones S.J.M."/>
            <person name="Marra M.A."/>
            <person name="Ritland C.E."/>
            <person name="Ritland K."/>
            <person name="Bohlmann J."/>
        </authorList>
    </citation>
    <scope>NUCLEOTIDE SEQUENCE</scope>
    <source>
        <tissue evidence="8">Green portion of the leader tissue</tissue>
    </source>
</reference>
<dbReference type="FunFam" id="3.40.605.10:FF:000004">
    <property type="entry name" value="Aldehyde dehydrogenase"/>
    <property type="match status" value="1"/>
</dbReference>
<dbReference type="CDD" id="cd07137">
    <property type="entry name" value="ALDH_F3FHI"/>
    <property type="match status" value="1"/>
</dbReference>
<dbReference type="InterPro" id="IPR016161">
    <property type="entry name" value="Ald_DH/histidinol_DH"/>
</dbReference>
<dbReference type="Gene3D" id="3.40.309.10">
    <property type="entry name" value="Aldehyde Dehydrogenase, Chain A, domain 2"/>
    <property type="match status" value="1"/>
</dbReference>
<dbReference type="Gene3D" id="3.40.605.10">
    <property type="entry name" value="Aldehyde Dehydrogenase, Chain A, domain 1"/>
    <property type="match status" value="1"/>
</dbReference>